<evidence type="ECO:0000313" key="1">
    <source>
        <dbReference type="EMBL" id="AOJ10009.1"/>
    </source>
</evidence>
<evidence type="ECO:0000313" key="2">
    <source>
        <dbReference type="Proteomes" id="UP000067711"/>
    </source>
</evidence>
<accession>A0A1B4G259</accession>
<dbReference type="EMBL" id="CP013389">
    <property type="protein sequence ID" value="AOJ10009.1"/>
    <property type="molecule type" value="Genomic_DNA"/>
</dbReference>
<name>A0A1B4G259_9BURK</name>
<reference evidence="1 2" key="1">
    <citation type="submission" date="2015-12" db="EMBL/GenBank/DDBJ databases">
        <title>Diversity of Burkholderia near neighbor genomes.</title>
        <authorList>
            <person name="Sahl J."/>
            <person name="Wagner D."/>
            <person name="Keim P."/>
        </authorList>
    </citation>
    <scope>NUCLEOTIDE SEQUENCE [LARGE SCALE GENOMIC DNA]</scope>
    <source>
        <strain evidence="1 2">BDU8</strain>
    </source>
</reference>
<organism evidence="1 2">
    <name type="scientific">Burkholderia mayonis</name>
    <dbReference type="NCBI Taxonomy" id="1385591"/>
    <lineage>
        <taxon>Bacteria</taxon>
        <taxon>Pseudomonadati</taxon>
        <taxon>Pseudomonadota</taxon>
        <taxon>Betaproteobacteria</taxon>
        <taxon>Burkholderiales</taxon>
        <taxon>Burkholderiaceae</taxon>
        <taxon>Burkholderia</taxon>
        <taxon>pseudomallei group</taxon>
    </lineage>
</organism>
<protein>
    <submittedName>
        <fullName evidence="1">Uncharacterized protein</fullName>
    </submittedName>
</protein>
<dbReference type="AlphaFoldDB" id="A0A1B4G259"/>
<sequence>MALMLWFASSSRRSSSVSSTVTRLLATMTVSADALDHQAAANSRSGSANIYLRLAMLVKSALD</sequence>
<gene>
    <name evidence="1" type="ORF">WS71_22420</name>
</gene>
<proteinExistence type="predicted"/>
<dbReference type="Proteomes" id="UP000067711">
    <property type="component" value="Chromosome 1"/>
</dbReference>